<dbReference type="EC" id="3.1.1.61" evidence="2"/>
<dbReference type="GO" id="GO:0005737">
    <property type="term" value="C:cytoplasm"/>
    <property type="evidence" value="ECO:0007669"/>
    <property type="project" value="InterPro"/>
</dbReference>
<dbReference type="InterPro" id="IPR035909">
    <property type="entry name" value="CheB_C"/>
</dbReference>
<keyword evidence="7" id="KW-1185">Reference proteome</keyword>
<keyword evidence="4" id="KW-0145">Chemotaxis</keyword>
<dbReference type="CDD" id="cd16433">
    <property type="entry name" value="CheB"/>
    <property type="match status" value="1"/>
</dbReference>
<dbReference type="OrthoDB" id="9793421at2"/>
<dbReference type="Gene3D" id="3.40.50.180">
    <property type="entry name" value="Methylesterase CheB, C-terminal domain"/>
    <property type="match status" value="1"/>
</dbReference>
<reference evidence="6 7" key="1">
    <citation type="submission" date="2019-07" db="EMBL/GenBank/DDBJ databases">
        <title>Draft genome for Aliikangiella sp. M105.</title>
        <authorList>
            <person name="Wang G."/>
        </authorList>
    </citation>
    <scope>NUCLEOTIDE SEQUENCE [LARGE SCALE GENOMIC DNA]</scope>
    <source>
        <strain evidence="6 7">M105</strain>
    </source>
</reference>
<keyword evidence="1 4" id="KW-0378">Hydrolase</keyword>
<dbReference type="SUPFAM" id="SSF52738">
    <property type="entry name" value="Methylesterase CheB, C-terminal domain"/>
    <property type="match status" value="1"/>
</dbReference>
<evidence type="ECO:0000256" key="2">
    <source>
        <dbReference type="ARBA" id="ARBA00039140"/>
    </source>
</evidence>
<evidence type="ECO:0000256" key="4">
    <source>
        <dbReference type="PROSITE-ProRule" id="PRU00050"/>
    </source>
</evidence>
<name>A0A545U4I7_9GAMM</name>
<feature type="active site" evidence="4">
    <location>
        <position position="14"/>
    </location>
</feature>
<proteinExistence type="predicted"/>
<accession>A0A545U4I7</accession>
<dbReference type="GO" id="GO:0000156">
    <property type="term" value="F:phosphorelay response regulator activity"/>
    <property type="evidence" value="ECO:0007669"/>
    <property type="project" value="InterPro"/>
</dbReference>
<comment type="catalytic activity">
    <reaction evidence="3">
        <text>[protein]-L-glutamate 5-O-methyl ester + H2O = L-glutamyl-[protein] + methanol + H(+)</text>
        <dbReference type="Rhea" id="RHEA:23236"/>
        <dbReference type="Rhea" id="RHEA-COMP:10208"/>
        <dbReference type="Rhea" id="RHEA-COMP:10311"/>
        <dbReference type="ChEBI" id="CHEBI:15377"/>
        <dbReference type="ChEBI" id="CHEBI:15378"/>
        <dbReference type="ChEBI" id="CHEBI:17790"/>
        <dbReference type="ChEBI" id="CHEBI:29973"/>
        <dbReference type="ChEBI" id="CHEBI:82795"/>
        <dbReference type="EC" id="3.1.1.61"/>
    </reaction>
</comment>
<evidence type="ECO:0000259" key="5">
    <source>
        <dbReference type="PROSITE" id="PS50122"/>
    </source>
</evidence>
<evidence type="ECO:0000313" key="7">
    <source>
        <dbReference type="Proteomes" id="UP000315439"/>
    </source>
</evidence>
<dbReference type="Proteomes" id="UP000315439">
    <property type="component" value="Unassembled WGS sequence"/>
</dbReference>
<dbReference type="PANTHER" id="PTHR42872:SF3">
    <property type="entry name" value="PROTEIN-GLUTAMATE METHYLESTERASE_PROTEIN-GLUTAMINE GLUTAMINASE 1"/>
    <property type="match status" value="1"/>
</dbReference>
<evidence type="ECO:0000256" key="1">
    <source>
        <dbReference type="ARBA" id="ARBA00022801"/>
    </source>
</evidence>
<dbReference type="Pfam" id="PF01339">
    <property type="entry name" value="CheB_methylest"/>
    <property type="match status" value="1"/>
</dbReference>
<dbReference type="PROSITE" id="PS50122">
    <property type="entry name" value="CHEB"/>
    <property type="match status" value="1"/>
</dbReference>
<gene>
    <name evidence="6" type="ORF">FLL46_22375</name>
</gene>
<protein>
    <recommendedName>
        <fullName evidence="2">protein-glutamate methylesterase</fullName>
        <ecNumber evidence="2">3.1.1.61</ecNumber>
    </recommendedName>
</protein>
<evidence type="ECO:0000256" key="3">
    <source>
        <dbReference type="ARBA" id="ARBA00048267"/>
    </source>
</evidence>
<dbReference type="GO" id="GO:0008984">
    <property type="term" value="F:protein-glutamate methylesterase activity"/>
    <property type="evidence" value="ECO:0007669"/>
    <property type="project" value="UniProtKB-EC"/>
</dbReference>
<comment type="caution">
    <text evidence="6">The sequence shown here is derived from an EMBL/GenBank/DDBJ whole genome shotgun (WGS) entry which is preliminary data.</text>
</comment>
<dbReference type="RefSeq" id="WP_142933931.1">
    <property type="nucleotide sequence ID" value="NZ_ML660170.1"/>
</dbReference>
<dbReference type="AlphaFoldDB" id="A0A545U4I7"/>
<organism evidence="6 7">
    <name type="scientific">Aliikangiella coralliicola</name>
    <dbReference type="NCBI Taxonomy" id="2592383"/>
    <lineage>
        <taxon>Bacteria</taxon>
        <taxon>Pseudomonadati</taxon>
        <taxon>Pseudomonadota</taxon>
        <taxon>Gammaproteobacteria</taxon>
        <taxon>Oceanospirillales</taxon>
        <taxon>Pleioneaceae</taxon>
        <taxon>Aliikangiella</taxon>
    </lineage>
</organism>
<feature type="active site" evidence="4">
    <location>
        <position position="134"/>
    </location>
</feature>
<feature type="active site" evidence="4">
    <location>
        <position position="41"/>
    </location>
</feature>
<sequence>MNQPIGRVVLIGGSAGSIKTVHQIITSLPADYCFPVIIAIHCAFDSDPNITRNLRDKSPLNVIEVTDKLKITLGSIFVAPCGYHLLIENVTNFSLSLDEKVNFCRPSIDVLFSSAAEVFGARCVGILLSGANKDGADGLLDIVQAGGFGVVQSPESSLVSAMPQAAIDLGIDKRILDPEEIVLFLNSLSKKVDSDQANN</sequence>
<dbReference type="GO" id="GO:0006935">
    <property type="term" value="P:chemotaxis"/>
    <property type="evidence" value="ECO:0007669"/>
    <property type="project" value="UniProtKB-UniRule"/>
</dbReference>
<dbReference type="InterPro" id="IPR000673">
    <property type="entry name" value="Sig_transdc_resp-reg_Me-estase"/>
</dbReference>
<dbReference type="PANTHER" id="PTHR42872">
    <property type="entry name" value="PROTEIN-GLUTAMATE METHYLESTERASE/PROTEIN-GLUTAMINE GLUTAMINASE"/>
    <property type="match status" value="1"/>
</dbReference>
<feature type="domain" description="CheB-type methylesterase" evidence="5">
    <location>
        <begin position="4"/>
        <end position="181"/>
    </location>
</feature>
<dbReference type="EMBL" id="VIKS01000014">
    <property type="protein sequence ID" value="TQV84372.1"/>
    <property type="molecule type" value="Genomic_DNA"/>
</dbReference>
<evidence type="ECO:0000313" key="6">
    <source>
        <dbReference type="EMBL" id="TQV84372.1"/>
    </source>
</evidence>